<organism evidence="3 4">
    <name type="scientific">Citrobacter koseri</name>
    <name type="common">Citrobacter diversus</name>
    <dbReference type="NCBI Taxonomy" id="545"/>
    <lineage>
        <taxon>Bacteria</taxon>
        <taxon>Pseudomonadati</taxon>
        <taxon>Pseudomonadota</taxon>
        <taxon>Gammaproteobacteria</taxon>
        <taxon>Enterobacterales</taxon>
        <taxon>Enterobacteriaceae</taxon>
        <taxon>Citrobacter</taxon>
    </lineage>
</organism>
<proteinExistence type="predicted"/>
<keyword evidence="1" id="KW-0479">Metal-binding</keyword>
<dbReference type="InterPro" id="IPR040442">
    <property type="entry name" value="Pyrv_kinase-like_dom_sf"/>
</dbReference>
<evidence type="ECO:0000313" key="4">
    <source>
        <dbReference type="Proteomes" id="UP000251584"/>
    </source>
</evidence>
<dbReference type="GO" id="GO:0046872">
    <property type="term" value="F:metal ion binding"/>
    <property type="evidence" value="ECO:0007669"/>
    <property type="project" value="UniProtKB-KW"/>
</dbReference>
<dbReference type="InterPro" id="IPR050499">
    <property type="entry name" value="PEP-utilizing_PTS_enzyme"/>
</dbReference>
<dbReference type="EC" id="2.7.3.9" evidence="3"/>
<dbReference type="Gene3D" id="3.20.20.60">
    <property type="entry name" value="Phosphoenolpyruvate-binding domains"/>
    <property type="match status" value="1"/>
</dbReference>
<dbReference type="SUPFAM" id="SSF51621">
    <property type="entry name" value="Phosphoenolpyruvate/pyruvate domain"/>
    <property type="match status" value="1"/>
</dbReference>
<protein>
    <submittedName>
        <fullName evidence="3">Fused phosphoenolpyruvate-protein phosphotransferase PtsP/GAF domain</fullName>
        <ecNumber evidence="3">2.7.3.9</ecNumber>
    </submittedName>
</protein>
<dbReference type="PANTHER" id="PTHR46244:SF1">
    <property type="entry name" value="PHOSPHOENOLPYRUVATE-DEPENDENT PHOSPHOTRANSFERASE SYSTEM"/>
    <property type="match status" value="1"/>
</dbReference>
<evidence type="ECO:0000259" key="2">
    <source>
        <dbReference type="Pfam" id="PF02896"/>
    </source>
</evidence>
<dbReference type="PRINTS" id="PR01736">
    <property type="entry name" value="PHPHTRNFRASE"/>
</dbReference>
<gene>
    <name evidence="3" type="primary">ptsI_5</name>
    <name evidence="3" type="ORF">NCTC10786_06563</name>
</gene>
<dbReference type="InterPro" id="IPR023151">
    <property type="entry name" value="PEP_util_CS"/>
</dbReference>
<dbReference type="PANTHER" id="PTHR46244">
    <property type="entry name" value="PHOSPHOENOLPYRUVATE-PROTEIN PHOSPHOTRANSFERASE"/>
    <property type="match status" value="1"/>
</dbReference>
<dbReference type="InterPro" id="IPR000121">
    <property type="entry name" value="PEP_util_C"/>
</dbReference>
<dbReference type="Proteomes" id="UP000251584">
    <property type="component" value="Unassembled WGS sequence"/>
</dbReference>
<keyword evidence="3" id="KW-0808">Transferase</keyword>
<reference evidence="3 4" key="1">
    <citation type="submission" date="2018-06" db="EMBL/GenBank/DDBJ databases">
        <authorList>
            <consortium name="Pathogen Informatics"/>
            <person name="Doyle S."/>
        </authorList>
    </citation>
    <scope>NUCLEOTIDE SEQUENCE [LARGE SCALE GENOMIC DNA]</scope>
    <source>
        <strain evidence="3 4">NCTC10786</strain>
    </source>
</reference>
<dbReference type="EMBL" id="UAVY01000011">
    <property type="protein sequence ID" value="SQB42521.1"/>
    <property type="molecule type" value="Genomic_DNA"/>
</dbReference>
<dbReference type="PROSITE" id="PS00742">
    <property type="entry name" value="PEP_ENZYMES_2"/>
    <property type="match status" value="1"/>
</dbReference>
<dbReference type="AlphaFoldDB" id="A0A2X2WW67"/>
<dbReference type="Pfam" id="PF02896">
    <property type="entry name" value="PEP-utilizers_C"/>
    <property type="match status" value="1"/>
</dbReference>
<dbReference type="GO" id="GO:0008965">
    <property type="term" value="F:phosphoenolpyruvate-protein phosphotransferase activity"/>
    <property type="evidence" value="ECO:0007669"/>
    <property type="project" value="UniProtKB-EC"/>
</dbReference>
<accession>A0A2X2WW67</accession>
<feature type="domain" description="PEP-utilising enzyme C-terminal" evidence="2">
    <location>
        <begin position="1"/>
        <end position="104"/>
    </location>
</feature>
<sequence>MLPQLANRVDFISVGTNDLTQYILAVDRNNTRVASIYDSLHPGMLRALAMIAQEAEKQGLDLRLCGEMAGDPMCVAILIGLGFRHLSMNGRSVARVKYLLRHIDYEDAQTLAQRSLEAQMATEVRHQVAAFMERRGMGGLIRGGL</sequence>
<evidence type="ECO:0000256" key="1">
    <source>
        <dbReference type="ARBA" id="ARBA00022723"/>
    </source>
</evidence>
<name>A0A2X2WW67_CITKO</name>
<keyword evidence="3" id="KW-0670">Pyruvate</keyword>
<evidence type="ECO:0000313" key="3">
    <source>
        <dbReference type="EMBL" id="SQB42521.1"/>
    </source>
</evidence>
<dbReference type="InterPro" id="IPR015813">
    <property type="entry name" value="Pyrv/PenolPyrv_kinase-like_dom"/>
</dbReference>